<dbReference type="AlphaFoldDB" id="A0AAV2LK56"/>
<organism evidence="4 5">
    <name type="scientific">Knipowitschia caucasica</name>
    <name type="common">Caucasian dwarf goby</name>
    <name type="synonym">Pomatoschistus caucasicus</name>
    <dbReference type="NCBI Taxonomy" id="637954"/>
    <lineage>
        <taxon>Eukaryota</taxon>
        <taxon>Metazoa</taxon>
        <taxon>Chordata</taxon>
        <taxon>Craniata</taxon>
        <taxon>Vertebrata</taxon>
        <taxon>Euteleostomi</taxon>
        <taxon>Actinopterygii</taxon>
        <taxon>Neopterygii</taxon>
        <taxon>Teleostei</taxon>
        <taxon>Neoteleostei</taxon>
        <taxon>Acanthomorphata</taxon>
        <taxon>Gobiaria</taxon>
        <taxon>Gobiiformes</taxon>
        <taxon>Gobioidei</taxon>
        <taxon>Gobiidae</taxon>
        <taxon>Gobiinae</taxon>
        <taxon>Knipowitschia</taxon>
    </lineage>
</organism>
<comment type="similarity">
    <text evidence="1">Belongs to the allantoicase family.</text>
</comment>
<dbReference type="InterPro" id="IPR015908">
    <property type="entry name" value="Allantoicase_dom"/>
</dbReference>
<dbReference type="EMBL" id="OZ035825">
    <property type="protein sequence ID" value="CAL1601510.1"/>
    <property type="molecule type" value="Genomic_DNA"/>
</dbReference>
<proteinExistence type="inferred from homology"/>
<protein>
    <recommendedName>
        <fullName evidence="2">Allantoate amidinohydrolase</fullName>
    </recommendedName>
</protein>
<dbReference type="SUPFAM" id="SSF49785">
    <property type="entry name" value="Galactose-binding domain-like"/>
    <property type="match status" value="1"/>
</dbReference>
<dbReference type="Pfam" id="PF03561">
    <property type="entry name" value="Allantoicase"/>
    <property type="match status" value="1"/>
</dbReference>
<evidence type="ECO:0000259" key="3">
    <source>
        <dbReference type="Pfam" id="PF03561"/>
    </source>
</evidence>
<dbReference type="Proteomes" id="UP001497482">
    <property type="component" value="Chromosome 3"/>
</dbReference>
<reference evidence="4 5" key="1">
    <citation type="submission" date="2024-04" db="EMBL/GenBank/DDBJ databases">
        <authorList>
            <person name="Waldvogel A.-M."/>
            <person name="Schoenle A."/>
        </authorList>
    </citation>
    <scope>NUCLEOTIDE SEQUENCE [LARGE SCALE GENOMIC DNA]</scope>
</reference>
<name>A0AAV2LK56_KNICA</name>
<evidence type="ECO:0000313" key="5">
    <source>
        <dbReference type="Proteomes" id="UP001497482"/>
    </source>
</evidence>
<keyword evidence="5" id="KW-1185">Reference proteome</keyword>
<sequence length="167" mass="18739">MIGLGVASSMADGWETARRLDRPQKLQLDPKGVLQVSGSEWAVFRLGHKGVVNHIEIDTRHFKGNAPDSCMVEACMLTTEEEVECAASKWKFAKWRLLLPTRRLRPHYCHMFYEEDLRSHDAVSHIRFTIAPDGGVSRLRVWGHAALVGNTKGDARSANQMTGQSKL</sequence>
<evidence type="ECO:0000313" key="4">
    <source>
        <dbReference type="EMBL" id="CAL1601510.1"/>
    </source>
</evidence>
<dbReference type="InterPro" id="IPR005164">
    <property type="entry name" value="Allantoicase"/>
</dbReference>
<evidence type="ECO:0000256" key="1">
    <source>
        <dbReference type="ARBA" id="ARBA00009242"/>
    </source>
</evidence>
<dbReference type="PANTHER" id="PTHR12045">
    <property type="entry name" value="ALLANTOICASE"/>
    <property type="match status" value="1"/>
</dbReference>
<dbReference type="InterPro" id="IPR008979">
    <property type="entry name" value="Galactose-bd-like_sf"/>
</dbReference>
<accession>A0AAV2LK56</accession>
<dbReference type="GO" id="GO:0004037">
    <property type="term" value="F:allantoicase activity"/>
    <property type="evidence" value="ECO:0007669"/>
    <property type="project" value="InterPro"/>
</dbReference>
<dbReference type="PANTHER" id="PTHR12045:SF3">
    <property type="entry name" value="INACTIVE ALLANTOICASE-RELATED"/>
    <property type="match status" value="1"/>
</dbReference>
<gene>
    <name evidence="4" type="ORF">KC01_LOCUS29464</name>
</gene>
<dbReference type="FunFam" id="2.60.120.260:FF:000077">
    <property type="entry name" value="Probable allantoicase"/>
    <property type="match status" value="1"/>
</dbReference>
<dbReference type="Gene3D" id="2.60.120.260">
    <property type="entry name" value="Galactose-binding domain-like"/>
    <property type="match status" value="1"/>
</dbReference>
<feature type="domain" description="Allantoicase" evidence="3">
    <location>
        <begin position="8"/>
        <end position="145"/>
    </location>
</feature>
<evidence type="ECO:0000256" key="2">
    <source>
        <dbReference type="ARBA" id="ARBA00031078"/>
    </source>
</evidence>
<dbReference type="GO" id="GO:0000256">
    <property type="term" value="P:allantoin catabolic process"/>
    <property type="evidence" value="ECO:0007669"/>
    <property type="project" value="InterPro"/>
</dbReference>